<keyword evidence="2 3" id="KW-0548">Nucleotidyltransferase</keyword>
<dbReference type="Pfam" id="PF01128">
    <property type="entry name" value="IspD"/>
    <property type="match status" value="1"/>
</dbReference>
<accession>A0A178ICR4</accession>
<dbReference type="Gene3D" id="3.90.550.10">
    <property type="entry name" value="Spore Coat Polysaccharide Biosynthesis Protein SpsA, Chain A"/>
    <property type="match status" value="1"/>
</dbReference>
<evidence type="ECO:0000313" key="3">
    <source>
        <dbReference type="EMBL" id="OAM87813.1"/>
    </source>
</evidence>
<organism evidence="3 4">
    <name type="scientific">Termitidicoccus mucosus</name>
    <dbReference type="NCBI Taxonomy" id="1184151"/>
    <lineage>
        <taxon>Bacteria</taxon>
        <taxon>Pseudomonadati</taxon>
        <taxon>Verrucomicrobiota</taxon>
        <taxon>Opitutia</taxon>
        <taxon>Opitutales</taxon>
        <taxon>Opitutaceae</taxon>
        <taxon>Termitidicoccus</taxon>
    </lineage>
</organism>
<dbReference type="InterPro" id="IPR029044">
    <property type="entry name" value="Nucleotide-diphossugar_trans"/>
</dbReference>
<dbReference type="InterPro" id="IPR050088">
    <property type="entry name" value="IspD/TarI_cytidylyltransf_bact"/>
</dbReference>
<evidence type="ECO:0000256" key="1">
    <source>
        <dbReference type="ARBA" id="ARBA00022679"/>
    </source>
</evidence>
<dbReference type="PANTHER" id="PTHR32125">
    <property type="entry name" value="2-C-METHYL-D-ERYTHRITOL 4-PHOSPHATE CYTIDYLYLTRANSFERASE, CHLOROPLASTIC"/>
    <property type="match status" value="1"/>
</dbReference>
<proteinExistence type="predicted"/>
<comment type="caution">
    <text evidence="3">The sequence shown here is derived from an EMBL/GenBank/DDBJ whole genome shotgun (WGS) entry which is preliminary data.</text>
</comment>
<dbReference type="GO" id="GO:0008299">
    <property type="term" value="P:isoprenoid biosynthetic process"/>
    <property type="evidence" value="ECO:0007669"/>
    <property type="project" value="InterPro"/>
</dbReference>
<name>A0A178ICR4_9BACT</name>
<dbReference type="CDD" id="cd02516">
    <property type="entry name" value="CDP-ME_synthetase"/>
    <property type="match status" value="1"/>
</dbReference>
<dbReference type="InterPro" id="IPR001228">
    <property type="entry name" value="IspD"/>
</dbReference>
<dbReference type="Proteomes" id="UP000078486">
    <property type="component" value="Unassembled WGS sequence"/>
</dbReference>
<gene>
    <name evidence="3" type="ORF">AW736_20340</name>
</gene>
<reference evidence="3 4" key="1">
    <citation type="submission" date="2016-01" db="EMBL/GenBank/DDBJ databases">
        <title>High potential of lignocellulose degradation of a new Verrucomicrobia species.</title>
        <authorList>
            <person name="Wang Y."/>
            <person name="Shi Y."/>
            <person name="Qiu Z."/>
            <person name="Liu S."/>
            <person name="Yang H."/>
        </authorList>
    </citation>
    <scope>NUCLEOTIDE SEQUENCE [LARGE SCALE GENOMIC DNA]</scope>
    <source>
        <strain evidence="3 4">TSB47</strain>
    </source>
</reference>
<keyword evidence="4" id="KW-1185">Reference proteome</keyword>
<dbReference type="SUPFAM" id="SSF53448">
    <property type="entry name" value="Nucleotide-diphospho-sugar transferases"/>
    <property type="match status" value="1"/>
</dbReference>
<dbReference type="InterPro" id="IPR034683">
    <property type="entry name" value="IspD/TarI"/>
</dbReference>
<dbReference type="OrthoDB" id="9806837at2"/>
<dbReference type="RefSeq" id="WP_068772146.1">
    <property type="nucleotide sequence ID" value="NZ_CP109796.1"/>
</dbReference>
<dbReference type="STRING" id="1184151.AW736_20340"/>
<dbReference type="AlphaFoldDB" id="A0A178ICR4"/>
<keyword evidence="1 3" id="KW-0808">Transferase</keyword>
<evidence type="ECO:0000256" key="2">
    <source>
        <dbReference type="ARBA" id="ARBA00022695"/>
    </source>
</evidence>
<dbReference type="GO" id="GO:0050518">
    <property type="term" value="F:2-C-methyl-D-erythritol 4-phosphate cytidylyltransferase activity"/>
    <property type="evidence" value="ECO:0007669"/>
    <property type="project" value="InterPro"/>
</dbReference>
<sequence>MSRTAAILLAAGSGKRMQGVVYDKVLAPLGGRPLFARSVAAFMASGVADYYVITTRDQRQLTELSAYAPTPSIFIRGGRTRQDSVAAALEALPADIAHVFIHDCARPFIRPEQLVALHKIVRREHAVVLAHRVTDTIKQHADTGFLKTLDRSRLWAMETPQVFDRDLITRAYTRVMTRGLAITDDAAAVELLAHPVALLENPHPNPKLTTPADLSYFEFIDASLKRIADEEARYDGIAP</sequence>
<dbReference type="PANTHER" id="PTHR32125:SF4">
    <property type="entry name" value="2-C-METHYL-D-ERYTHRITOL 4-PHOSPHATE CYTIDYLYLTRANSFERASE, CHLOROPLASTIC"/>
    <property type="match status" value="1"/>
</dbReference>
<dbReference type="NCBIfam" id="TIGR00453">
    <property type="entry name" value="ispD"/>
    <property type="match status" value="1"/>
</dbReference>
<evidence type="ECO:0000313" key="4">
    <source>
        <dbReference type="Proteomes" id="UP000078486"/>
    </source>
</evidence>
<dbReference type="EMBL" id="LRRQ01000156">
    <property type="protein sequence ID" value="OAM87813.1"/>
    <property type="molecule type" value="Genomic_DNA"/>
</dbReference>
<protein>
    <submittedName>
        <fullName evidence="3">2-C-methyl-D-erythritol 4-phosphate cytidylyltransferase</fullName>
    </submittedName>
</protein>